<comment type="caution">
    <text evidence="2">The sequence shown here is derived from an EMBL/GenBank/DDBJ whole genome shotgun (WGS) entry which is preliminary data.</text>
</comment>
<protein>
    <submittedName>
        <fullName evidence="2">DUF1850 domain-containing protein</fullName>
    </submittedName>
</protein>
<accession>A0A437QB16</accession>
<evidence type="ECO:0000256" key="1">
    <source>
        <dbReference type="SAM" id="SignalP"/>
    </source>
</evidence>
<dbReference type="Proteomes" id="UP000282818">
    <property type="component" value="Unassembled WGS sequence"/>
</dbReference>
<keyword evidence="1" id="KW-0732">Signal</keyword>
<dbReference type="InterPro" id="IPR015001">
    <property type="entry name" value="DUF1850"/>
</dbReference>
<dbReference type="AlphaFoldDB" id="A0A437QB16"/>
<keyword evidence="3" id="KW-1185">Reference proteome</keyword>
<feature type="signal peptide" evidence="1">
    <location>
        <begin position="1"/>
        <end position="27"/>
    </location>
</feature>
<gene>
    <name evidence="2" type="ORF">EOE65_07095</name>
</gene>
<sequence length="166" mass="18587">MKKALLSKAIPWLASSFAMLVSHQSGAVALQIEDYRAAQSLTCVALPTPAFSLSFIHSVSLTPVTDRYRIEQDSAGYRIVQTAEHFIAHGQGLPSMLGEPDAIAFEHKEGEFVLHMERPIPDLLVRTDARFKNRLHTDNTTINLNQWPDNGLRIRPISHCNTEQKL</sequence>
<dbReference type="EMBL" id="SACQ01000002">
    <property type="protein sequence ID" value="RVU31738.1"/>
    <property type="molecule type" value="Genomic_DNA"/>
</dbReference>
<evidence type="ECO:0000313" key="3">
    <source>
        <dbReference type="Proteomes" id="UP000282818"/>
    </source>
</evidence>
<reference evidence="2 3" key="1">
    <citation type="submission" date="2019-01" db="EMBL/GenBank/DDBJ databases">
        <authorList>
            <person name="Chen W.-M."/>
        </authorList>
    </citation>
    <scope>NUCLEOTIDE SEQUENCE [LARGE SCALE GENOMIC DNA]</scope>
    <source>
        <strain evidence="2 3">HPM-16</strain>
    </source>
</reference>
<name>A0A437QB16_9GAMM</name>
<proteinExistence type="predicted"/>
<evidence type="ECO:0000313" key="2">
    <source>
        <dbReference type="EMBL" id="RVU31738.1"/>
    </source>
</evidence>
<organism evidence="2 3">
    <name type="scientific">Neptunomonas marina</name>
    <dbReference type="NCBI Taxonomy" id="1815562"/>
    <lineage>
        <taxon>Bacteria</taxon>
        <taxon>Pseudomonadati</taxon>
        <taxon>Pseudomonadota</taxon>
        <taxon>Gammaproteobacteria</taxon>
        <taxon>Oceanospirillales</taxon>
        <taxon>Oceanospirillaceae</taxon>
        <taxon>Neptunomonas</taxon>
    </lineage>
</organism>
<dbReference type="Pfam" id="PF08905">
    <property type="entry name" value="DUF1850"/>
    <property type="match status" value="1"/>
</dbReference>
<dbReference type="RefSeq" id="WP_127693597.1">
    <property type="nucleotide sequence ID" value="NZ_SACQ01000002.1"/>
</dbReference>
<feature type="chain" id="PRO_5019430475" evidence="1">
    <location>
        <begin position="28"/>
        <end position="166"/>
    </location>
</feature>